<feature type="transmembrane region" description="Helical" evidence="1">
    <location>
        <begin position="106"/>
        <end position="126"/>
    </location>
</feature>
<sequence>MSNSVVEAFPHDQSIKDTETLLSSSGRNSNAVENKRVSKLALLKKIKTHDEDAQYEFKYHFKQFLISLAIHLIHIFIGPISIPAIYKIFGTNLCKNMYFKRSKHYLFEFATYICTILNIVFCIAFPSLASKWIGLVVSALAIVVLKTALITIKYGYYSEKKWNLMKSEVLDNDALNSEYLMISWLNIPESIIDSELEKSFKRLGKCPSELCFTFEAEIKESCHKFLTDLKSDLGIETTHDSGTHTNNTQCYPLSVLGRVLIRKADQKIHFKGEIFVIFLLGMIYSSLPFITICWIYGGFNEDDCNALLIALAVTNSIESWFEGWRLLMFVYIGMLDFKRRNILLNECTAMISDLDIKDTVWYNQEFPSGNMYDLKTIESWYVLRVASLDFGRKYTYRIFAYSSLVLPTSVAMIALLLLQAFRILGGASSGAFISVMFLTMVGLTLTTYMVFSGIYLNRAFGLHRDLILNIIGHIMKNSDYKEQNEDILVTAKWLKYLVQKLEQDELLRPVMIMGIKLDSALLTKIVTVLLSGLVAIAQMLLGD</sequence>
<comment type="caution">
    <text evidence="2">The sequence shown here is derived from an EMBL/GenBank/DDBJ whole genome shotgun (WGS) entry which is preliminary data.</text>
</comment>
<feature type="transmembrane region" description="Helical" evidence="1">
    <location>
        <begin position="274"/>
        <end position="297"/>
    </location>
</feature>
<feature type="transmembrane region" description="Helical" evidence="1">
    <location>
        <begin position="64"/>
        <end position="86"/>
    </location>
</feature>
<keyword evidence="3" id="KW-1185">Reference proteome</keyword>
<dbReference type="EMBL" id="CAJZBQ010000036">
    <property type="protein sequence ID" value="CAG9324459.1"/>
    <property type="molecule type" value="Genomic_DNA"/>
</dbReference>
<protein>
    <recommendedName>
        <fullName evidence="4">Odorant receptor</fullName>
    </recommendedName>
</protein>
<feature type="transmembrane region" description="Helical" evidence="1">
    <location>
        <begin position="398"/>
        <end position="418"/>
    </location>
</feature>
<accession>A0AAU9J8E3</accession>
<feature type="transmembrane region" description="Helical" evidence="1">
    <location>
        <begin position="521"/>
        <end position="541"/>
    </location>
</feature>
<gene>
    <name evidence="2" type="ORF">BSTOLATCC_MIC36249</name>
</gene>
<keyword evidence="1" id="KW-1133">Transmembrane helix</keyword>
<dbReference type="AlphaFoldDB" id="A0AAU9J8E3"/>
<name>A0AAU9J8E3_9CILI</name>
<reference evidence="2" key="1">
    <citation type="submission" date="2021-09" db="EMBL/GenBank/DDBJ databases">
        <authorList>
            <consortium name="AG Swart"/>
            <person name="Singh M."/>
            <person name="Singh A."/>
            <person name="Seah K."/>
            <person name="Emmerich C."/>
        </authorList>
    </citation>
    <scope>NUCLEOTIDE SEQUENCE</scope>
    <source>
        <strain evidence="2">ATCC30299</strain>
    </source>
</reference>
<dbReference type="Proteomes" id="UP001162131">
    <property type="component" value="Unassembled WGS sequence"/>
</dbReference>
<evidence type="ECO:0000313" key="3">
    <source>
        <dbReference type="Proteomes" id="UP001162131"/>
    </source>
</evidence>
<organism evidence="2 3">
    <name type="scientific">Blepharisma stoltei</name>
    <dbReference type="NCBI Taxonomy" id="1481888"/>
    <lineage>
        <taxon>Eukaryota</taxon>
        <taxon>Sar</taxon>
        <taxon>Alveolata</taxon>
        <taxon>Ciliophora</taxon>
        <taxon>Postciliodesmatophora</taxon>
        <taxon>Heterotrichea</taxon>
        <taxon>Heterotrichida</taxon>
        <taxon>Blepharismidae</taxon>
        <taxon>Blepharisma</taxon>
    </lineage>
</organism>
<feature type="transmembrane region" description="Helical" evidence="1">
    <location>
        <begin position="317"/>
        <end position="335"/>
    </location>
</feature>
<keyword evidence="1" id="KW-0472">Membrane</keyword>
<keyword evidence="1" id="KW-0812">Transmembrane</keyword>
<feature type="transmembrane region" description="Helical" evidence="1">
    <location>
        <begin position="132"/>
        <end position="156"/>
    </location>
</feature>
<evidence type="ECO:0008006" key="4">
    <source>
        <dbReference type="Google" id="ProtNLM"/>
    </source>
</evidence>
<feature type="transmembrane region" description="Helical" evidence="1">
    <location>
        <begin position="430"/>
        <end position="456"/>
    </location>
</feature>
<evidence type="ECO:0000313" key="2">
    <source>
        <dbReference type="EMBL" id="CAG9324459.1"/>
    </source>
</evidence>
<proteinExistence type="predicted"/>
<evidence type="ECO:0000256" key="1">
    <source>
        <dbReference type="SAM" id="Phobius"/>
    </source>
</evidence>